<sequence>MQAQAYIDLFMDYLRVERQYSEDTQAAYAADFKHFVTFLKESGVDDQVDLMAVTANDVRVYLSYLYEQGNSSKTIARRVSSLRSGYNFWERNQFIESNPFANVQLKKSGRHLPRYFYAKEMTSLYETLQADASPIGQRNLVIVEMLYGTGARVSEMANMQIKDIDQRARVVTIIGKGNKTRIVPFGQYAADALDIYLNDGRLVLMQATHAVHDTLLVNKRGEPITPAGIEYVLKSVAKKSGLTQDVSAHMFRHTFATDMLNNGADLRTVQQLLGHSSLSTTQIYTHVTTDSLQQSYRNFFPRATDK</sequence>
<evidence type="ECO:0000256" key="11">
    <source>
        <dbReference type="NCBIfam" id="TIGR02224"/>
    </source>
</evidence>
<evidence type="ECO:0000256" key="7">
    <source>
        <dbReference type="ARBA" id="ARBA00023125"/>
    </source>
</evidence>
<feature type="active site" evidence="10">
    <location>
        <position position="152"/>
    </location>
</feature>
<organism evidence="14 15">
    <name type="scientific">Weissella ceti</name>
    <dbReference type="NCBI Taxonomy" id="759620"/>
    <lineage>
        <taxon>Bacteria</taxon>
        <taxon>Bacillati</taxon>
        <taxon>Bacillota</taxon>
        <taxon>Bacilli</taxon>
        <taxon>Lactobacillales</taxon>
        <taxon>Lactobacillaceae</taxon>
        <taxon>Weissella</taxon>
    </lineage>
</organism>
<comment type="caution">
    <text evidence="14">The sequence shown here is derived from an EMBL/GenBank/DDBJ whole genome shotgun (WGS) entry which is preliminary data.</text>
</comment>
<evidence type="ECO:0000256" key="4">
    <source>
        <dbReference type="ARBA" id="ARBA00022618"/>
    </source>
</evidence>
<dbReference type="CDD" id="cd00798">
    <property type="entry name" value="INT_XerDC_C"/>
    <property type="match status" value="1"/>
</dbReference>
<gene>
    <name evidence="10 14" type="primary">xerC</name>
    <name evidence="14" type="ORF">OIT44_01965</name>
</gene>
<dbReference type="Pfam" id="PF00589">
    <property type="entry name" value="Phage_integrase"/>
    <property type="match status" value="1"/>
</dbReference>
<keyword evidence="6 10" id="KW-0229">DNA integration</keyword>
<dbReference type="SUPFAM" id="SSF56349">
    <property type="entry name" value="DNA breaking-rejoining enzymes"/>
    <property type="match status" value="1"/>
</dbReference>
<keyword evidence="3 10" id="KW-0963">Cytoplasm</keyword>
<keyword evidence="15" id="KW-1185">Reference proteome</keyword>
<dbReference type="NCBIfam" id="TIGR02224">
    <property type="entry name" value="recomb_XerC"/>
    <property type="match status" value="1"/>
</dbReference>
<keyword evidence="9 10" id="KW-0131">Cell cycle</keyword>
<dbReference type="PANTHER" id="PTHR30349:SF77">
    <property type="entry name" value="TYROSINE RECOMBINASE XERC"/>
    <property type="match status" value="1"/>
</dbReference>
<feature type="domain" description="Tyr recombinase" evidence="12">
    <location>
        <begin position="111"/>
        <end position="297"/>
    </location>
</feature>
<dbReference type="InterPro" id="IPR023009">
    <property type="entry name" value="Tyrosine_recombinase_XerC/XerD"/>
</dbReference>
<dbReference type="PROSITE" id="PS51898">
    <property type="entry name" value="TYR_RECOMBINASE"/>
    <property type="match status" value="1"/>
</dbReference>
<evidence type="ECO:0000313" key="15">
    <source>
        <dbReference type="Proteomes" id="UP001526225"/>
    </source>
</evidence>
<evidence type="ECO:0000256" key="8">
    <source>
        <dbReference type="ARBA" id="ARBA00023172"/>
    </source>
</evidence>
<dbReference type="NCBIfam" id="NF001399">
    <property type="entry name" value="PRK00283.1"/>
    <property type="match status" value="1"/>
</dbReference>
<accession>A0ABT3E336</accession>
<feature type="active site" evidence="10">
    <location>
        <position position="176"/>
    </location>
</feature>
<evidence type="ECO:0000256" key="10">
    <source>
        <dbReference type="HAMAP-Rule" id="MF_01808"/>
    </source>
</evidence>
<evidence type="ECO:0000313" key="14">
    <source>
        <dbReference type="EMBL" id="MCW0952834.1"/>
    </source>
</evidence>
<evidence type="ECO:0000256" key="9">
    <source>
        <dbReference type="ARBA" id="ARBA00023306"/>
    </source>
</evidence>
<protein>
    <recommendedName>
        <fullName evidence="10 11">Tyrosine recombinase XerC</fullName>
    </recommendedName>
</protein>
<name>A0ABT3E336_9LACO</name>
<dbReference type="InterPro" id="IPR013762">
    <property type="entry name" value="Integrase-like_cat_sf"/>
</dbReference>
<feature type="active site" evidence="10">
    <location>
        <position position="249"/>
    </location>
</feature>
<comment type="similarity">
    <text evidence="2 10">Belongs to the 'phage' integrase family. XerC subfamily.</text>
</comment>
<dbReference type="InterPro" id="IPR002104">
    <property type="entry name" value="Integrase_catalytic"/>
</dbReference>
<dbReference type="EMBL" id="JAOZFE010000001">
    <property type="protein sequence ID" value="MCW0952834.1"/>
    <property type="molecule type" value="Genomic_DNA"/>
</dbReference>
<dbReference type="InterPro" id="IPR010998">
    <property type="entry name" value="Integrase_recombinase_N"/>
</dbReference>
<evidence type="ECO:0000256" key="3">
    <source>
        <dbReference type="ARBA" id="ARBA00022490"/>
    </source>
</evidence>
<proteinExistence type="inferred from homology"/>
<dbReference type="PROSITE" id="PS51900">
    <property type="entry name" value="CB"/>
    <property type="match status" value="1"/>
</dbReference>
<keyword evidence="5 10" id="KW-0159">Chromosome partition</keyword>
<reference evidence="14 15" key="1">
    <citation type="submission" date="2022-10" db="EMBL/GenBank/DDBJ databases">
        <title>Weissella fermenti sp. nov., isolated from fermented cabbage.</title>
        <authorList>
            <person name="Lee J.K."/>
            <person name="Baek J.H."/>
            <person name="Choi D.G."/>
            <person name="Kim J.M."/>
            <person name="Jeon C.O."/>
        </authorList>
    </citation>
    <scope>NUCLEOTIDE SEQUENCE [LARGE SCALE GENOMIC DNA]</scope>
    <source>
        <strain evidence="14 15">KACC 18534</strain>
    </source>
</reference>
<keyword evidence="7 10" id="KW-0238">DNA-binding</keyword>
<dbReference type="InterPro" id="IPR004107">
    <property type="entry name" value="Integrase_SAM-like_N"/>
</dbReference>
<dbReference type="InterPro" id="IPR044068">
    <property type="entry name" value="CB"/>
</dbReference>
<feature type="active site" description="O-(3'-phospho-DNA)-tyrosine intermediate" evidence="10">
    <location>
        <position position="284"/>
    </location>
</feature>
<dbReference type="HAMAP" id="MF_01808">
    <property type="entry name" value="Recomb_XerC_XerD"/>
    <property type="match status" value="1"/>
</dbReference>
<keyword evidence="4 10" id="KW-0132">Cell division</keyword>
<evidence type="ECO:0000256" key="5">
    <source>
        <dbReference type="ARBA" id="ARBA00022829"/>
    </source>
</evidence>
<comment type="function">
    <text evidence="10">Site-specific tyrosine recombinase, which acts by catalyzing the cutting and rejoining of the recombining DNA molecules. The XerC-XerD complex is essential to convert dimers of the bacterial chromosome into monomers to permit their segregation at cell division. It also contributes to the segregational stability of plasmids.</text>
</comment>
<dbReference type="Proteomes" id="UP001526225">
    <property type="component" value="Unassembled WGS sequence"/>
</dbReference>
<comment type="subunit">
    <text evidence="10">Forms a cyclic heterotetrameric complex composed of two molecules of XerC and two molecules of XerD.</text>
</comment>
<evidence type="ECO:0000256" key="2">
    <source>
        <dbReference type="ARBA" id="ARBA00006657"/>
    </source>
</evidence>
<dbReference type="Gene3D" id="1.10.150.130">
    <property type="match status" value="1"/>
</dbReference>
<dbReference type="Gene3D" id="1.10.443.10">
    <property type="entry name" value="Intergrase catalytic core"/>
    <property type="match status" value="1"/>
</dbReference>
<dbReference type="Pfam" id="PF02899">
    <property type="entry name" value="Phage_int_SAM_1"/>
    <property type="match status" value="1"/>
</dbReference>
<feature type="active site" evidence="10">
    <location>
        <position position="275"/>
    </location>
</feature>
<comment type="subcellular location">
    <subcellularLocation>
        <location evidence="1 10">Cytoplasm</location>
    </subcellularLocation>
</comment>
<keyword evidence="8 10" id="KW-0233">DNA recombination</keyword>
<feature type="active site" evidence="10">
    <location>
        <position position="252"/>
    </location>
</feature>
<evidence type="ECO:0000256" key="1">
    <source>
        <dbReference type="ARBA" id="ARBA00004496"/>
    </source>
</evidence>
<dbReference type="NCBIfam" id="NF040815">
    <property type="entry name" value="recomb_XerA_Arch"/>
    <property type="match status" value="1"/>
</dbReference>
<evidence type="ECO:0000259" key="13">
    <source>
        <dbReference type="PROSITE" id="PS51900"/>
    </source>
</evidence>
<dbReference type="RefSeq" id="WP_213409435.1">
    <property type="nucleotide sequence ID" value="NZ_CP074441.1"/>
</dbReference>
<dbReference type="InterPro" id="IPR011931">
    <property type="entry name" value="Recomb_XerC"/>
</dbReference>
<dbReference type="InterPro" id="IPR011010">
    <property type="entry name" value="DNA_brk_join_enz"/>
</dbReference>
<feature type="domain" description="Core-binding (CB)" evidence="13">
    <location>
        <begin position="1"/>
        <end position="90"/>
    </location>
</feature>
<evidence type="ECO:0000259" key="12">
    <source>
        <dbReference type="PROSITE" id="PS51898"/>
    </source>
</evidence>
<dbReference type="InterPro" id="IPR050090">
    <property type="entry name" value="Tyrosine_recombinase_XerCD"/>
</dbReference>
<dbReference type="PANTHER" id="PTHR30349">
    <property type="entry name" value="PHAGE INTEGRASE-RELATED"/>
    <property type="match status" value="1"/>
</dbReference>
<evidence type="ECO:0000256" key="6">
    <source>
        <dbReference type="ARBA" id="ARBA00022908"/>
    </source>
</evidence>